<evidence type="ECO:0000256" key="1">
    <source>
        <dbReference type="ARBA" id="ARBA00022723"/>
    </source>
</evidence>
<dbReference type="Pfam" id="PF01258">
    <property type="entry name" value="zf-dskA_traR"/>
    <property type="match status" value="1"/>
</dbReference>
<accession>A0A5N0TNT9</accession>
<dbReference type="AlphaFoldDB" id="A0A5N0TNT9"/>
<evidence type="ECO:0000313" key="6">
    <source>
        <dbReference type="EMBL" id="KAA9135877.1"/>
    </source>
</evidence>
<comment type="caution">
    <text evidence="6">The sequence shown here is derived from an EMBL/GenBank/DDBJ whole genome shotgun (WGS) entry which is preliminary data.</text>
</comment>
<dbReference type="Gene3D" id="1.20.120.910">
    <property type="entry name" value="DksA, coiled-coil domain"/>
    <property type="match status" value="1"/>
</dbReference>
<keyword evidence="2" id="KW-0863">Zinc-finger</keyword>
<dbReference type="InterPro" id="IPR020460">
    <property type="entry name" value="Znf_C4-type_bac"/>
</dbReference>
<evidence type="ECO:0000256" key="4">
    <source>
        <dbReference type="PROSITE-ProRule" id="PRU00510"/>
    </source>
</evidence>
<dbReference type="Proteomes" id="UP000326838">
    <property type="component" value="Unassembled WGS sequence"/>
</dbReference>
<evidence type="ECO:0000256" key="2">
    <source>
        <dbReference type="ARBA" id="ARBA00022771"/>
    </source>
</evidence>
<dbReference type="InterPro" id="IPR000962">
    <property type="entry name" value="Znf_DskA_TraR"/>
</dbReference>
<feature type="zinc finger region" description="dksA C4-type" evidence="4">
    <location>
        <begin position="91"/>
        <end position="115"/>
    </location>
</feature>
<name>A0A5N0TNT9_9MICO</name>
<dbReference type="GO" id="GO:0008270">
    <property type="term" value="F:zinc ion binding"/>
    <property type="evidence" value="ECO:0007669"/>
    <property type="project" value="UniProtKB-KW"/>
</dbReference>
<reference evidence="7" key="1">
    <citation type="submission" date="2019-09" db="EMBL/GenBank/DDBJ databases">
        <title>Mumia zhuanghuii sp. nov. isolated from the intestinal contents of plateau pika (Ochotona curzoniae) in the Qinghai-Tibet plateau of China.</title>
        <authorList>
            <person name="Tian Z."/>
        </authorList>
    </citation>
    <scope>NUCLEOTIDE SEQUENCE [LARGE SCALE GENOMIC DNA]</scope>
    <source>
        <strain evidence="7">L-033</strain>
    </source>
</reference>
<evidence type="ECO:0000313" key="7">
    <source>
        <dbReference type="Proteomes" id="UP000326838"/>
    </source>
</evidence>
<gene>
    <name evidence="6" type="ORF">F6B40_01465</name>
</gene>
<keyword evidence="7" id="KW-1185">Reference proteome</keyword>
<dbReference type="SUPFAM" id="SSF57716">
    <property type="entry name" value="Glucocorticoid receptor-like (DNA-binding domain)"/>
    <property type="match status" value="1"/>
</dbReference>
<evidence type="ECO:0000256" key="3">
    <source>
        <dbReference type="ARBA" id="ARBA00022833"/>
    </source>
</evidence>
<dbReference type="SUPFAM" id="SSF109635">
    <property type="entry name" value="DnaK suppressor protein DksA, alpha-hairpin domain"/>
    <property type="match status" value="1"/>
</dbReference>
<dbReference type="InterPro" id="IPR037187">
    <property type="entry name" value="DnaK_N"/>
</dbReference>
<sequence>MDAATRAEFTALLTERRREAERDAAIRQDALGGVIAARDDPAGGDDEHDPEGATLADEWSRLEGLRIGALRELSEIDAALGRLRDGTFGICVRCGAPIPAERLRARPTATMCVPCASRR</sequence>
<evidence type="ECO:0000259" key="5">
    <source>
        <dbReference type="Pfam" id="PF01258"/>
    </source>
</evidence>
<dbReference type="PANTHER" id="PTHR33823">
    <property type="entry name" value="RNA POLYMERASE-BINDING TRANSCRIPTION FACTOR DKSA-RELATED"/>
    <property type="match status" value="1"/>
</dbReference>
<feature type="domain" description="Zinc finger DksA/TraR C4-type" evidence="5">
    <location>
        <begin position="86"/>
        <end position="118"/>
    </location>
</feature>
<dbReference type="PROSITE" id="PS51128">
    <property type="entry name" value="ZF_DKSA_2"/>
    <property type="match status" value="1"/>
</dbReference>
<keyword evidence="1" id="KW-0479">Metal-binding</keyword>
<keyword evidence="3" id="KW-0862">Zinc</keyword>
<proteinExistence type="predicted"/>
<dbReference type="PANTHER" id="PTHR33823:SF2">
    <property type="entry name" value="RNA POLYMERASE-BINDING TRANSCRIPTION FACTOR DKSA"/>
    <property type="match status" value="1"/>
</dbReference>
<dbReference type="EMBL" id="VYUY01000003">
    <property type="protein sequence ID" value="KAA9135877.1"/>
    <property type="molecule type" value="Genomic_DNA"/>
</dbReference>
<dbReference type="PRINTS" id="PR00618">
    <property type="entry name" value="DKSAZNFINGER"/>
</dbReference>
<dbReference type="RefSeq" id="WP_150891731.1">
    <property type="nucleotide sequence ID" value="NZ_VYUY01000003.1"/>
</dbReference>
<protein>
    <recommendedName>
        <fullName evidence="5">Zinc finger DksA/TraR C4-type domain-containing protein</fullName>
    </recommendedName>
</protein>
<organism evidence="6 7">
    <name type="scientific">Microbacterium caowuchunii</name>
    <dbReference type="NCBI Taxonomy" id="2614638"/>
    <lineage>
        <taxon>Bacteria</taxon>
        <taxon>Bacillati</taxon>
        <taxon>Actinomycetota</taxon>
        <taxon>Actinomycetes</taxon>
        <taxon>Micrococcales</taxon>
        <taxon>Microbacteriaceae</taxon>
        <taxon>Microbacterium</taxon>
    </lineage>
</organism>